<gene>
    <name evidence="2" type="primary">LOC112494569</name>
</gene>
<proteinExistence type="predicted"/>
<dbReference type="RefSeq" id="XP_024942327.1">
    <property type="nucleotide sequence ID" value="XM_025086559.1"/>
</dbReference>
<name>A0AAJ7RJY0_CEPCN</name>
<reference evidence="2" key="1">
    <citation type="submission" date="2025-08" db="UniProtKB">
        <authorList>
            <consortium name="RefSeq"/>
        </authorList>
    </citation>
    <scope>IDENTIFICATION</scope>
</reference>
<organism evidence="1 2">
    <name type="scientific">Cephus cinctus</name>
    <name type="common">Wheat stem sawfly</name>
    <dbReference type="NCBI Taxonomy" id="211228"/>
    <lineage>
        <taxon>Eukaryota</taxon>
        <taxon>Metazoa</taxon>
        <taxon>Ecdysozoa</taxon>
        <taxon>Arthropoda</taxon>
        <taxon>Hexapoda</taxon>
        <taxon>Insecta</taxon>
        <taxon>Pterygota</taxon>
        <taxon>Neoptera</taxon>
        <taxon>Endopterygota</taxon>
        <taxon>Hymenoptera</taxon>
        <taxon>Cephoidea</taxon>
        <taxon>Cephidae</taxon>
        <taxon>Cephus</taxon>
    </lineage>
</organism>
<evidence type="ECO:0000313" key="2">
    <source>
        <dbReference type="RefSeq" id="XP_024942327.1"/>
    </source>
</evidence>
<accession>A0AAJ7RJY0</accession>
<keyword evidence="1" id="KW-1185">Reference proteome</keyword>
<dbReference type="GeneID" id="112494569"/>
<evidence type="ECO:0000313" key="1">
    <source>
        <dbReference type="Proteomes" id="UP000694920"/>
    </source>
</evidence>
<dbReference type="Proteomes" id="UP000694920">
    <property type="component" value="Unplaced"/>
</dbReference>
<dbReference type="KEGG" id="ccin:112494569"/>
<sequence>MGLTINFELNQCDVKGHFREWEGAGGRYFVTGVSLTKDKPHRRPASRTKDYYEIIFARRACRWLPTRRWTRNGATVHGEIFIRTNRRLASITQRPMSDWIKSFQYAQCECCFIPIE</sequence>
<dbReference type="AlphaFoldDB" id="A0AAJ7RJY0"/>
<protein>
    <submittedName>
        <fullName evidence="2">Uncharacterized protein LOC112494569</fullName>
    </submittedName>
</protein>